<dbReference type="GO" id="GO:0008381">
    <property type="term" value="F:mechanosensitive monoatomic ion channel activity"/>
    <property type="evidence" value="ECO:0007669"/>
    <property type="project" value="UniProtKB-ARBA"/>
</dbReference>
<comment type="subcellular location">
    <subcellularLocation>
        <location evidence="1">Cell membrane</location>
        <topology evidence="1">Multi-pass membrane protein</topology>
    </subcellularLocation>
</comment>
<reference evidence="11" key="1">
    <citation type="submission" date="2016-10" db="EMBL/GenBank/DDBJ databases">
        <authorList>
            <person name="Varghese N."/>
            <person name="Submissions S."/>
        </authorList>
    </citation>
    <scope>NUCLEOTIDE SEQUENCE [LARGE SCALE GENOMIC DNA]</scope>
    <source>
        <strain evidence="11">IBRC-M 10761</strain>
    </source>
</reference>
<feature type="transmembrane region" description="Helical" evidence="7">
    <location>
        <begin position="386"/>
        <end position="406"/>
    </location>
</feature>
<protein>
    <submittedName>
        <fullName evidence="10">Mechanosensitive ion channel</fullName>
    </submittedName>
</protein>
<evidence type="ECO:0000256" key="6">
    <source>
        <dbReference type="ARBA" id="ARBA00023136"/>
    </source>
</evidence>
<feature type="transmembrane region" description="Helical" evidence="7">
    <location>
        <begin position="473"/>
        <end position="492"/>
    </location>
</feature>
<feature type="transmembrane region" description="Helical" evidence="7">
    <location>
        <begin position="332"/>
        <end position="352"/>
    </location>
</feature>
<evidence type="ECO:0000256" key="2">
    <source>
        <dbReference type="ARBA" id="ARBA00008017"/>
    </source>
</evidence>
<dbReference type="GO" id="GO:0005886">
    <property type="term" value="C:plasma membrane"/>
    <property type="evidence" value="ECO:0007669"/>
    <property type="project" value="UniProtKB-SubCell"/>
</dbReference>
<evidence type="ECO:0000256" key="5">
    <source>
        <dbReference type="ARBA" id="ARBA00022989"/>
    </source>
</evidence>
<keyword evidence="6 7" id="KW-0472">Membrane</keyword>
<dbReference type="PANTHER" id="PTHR30347">
    <property type="entry name" value="POTASSIUM CHANNEL RELATED"/>
    <property type="match status" value="1"/>
</dbReference>
<keyword evidence="5 7" id="KW-1133">Transmembrane helix</keyword>
<sequence length="841" mass="95947">MTEFYLICSNVPKYLPKTLITLAVFASHFSIIDAFSLPQQEDSISLKTKNTPNPPVQSPEAKAFFQSTEIFENAEINFQQRIVLENIRETVHEAKLLLRMGVDSIGFKEDLEEIEKRRILVEKGVSENEGHPRSDRNLALSGAIMSELSERTLSIRNSLKDKGDYLFRLSYLIDSLSGLEAIYILPSDSIEQAAYKRKLALVGKEVKPTVEDIKVTIYALESLESKANELLIHLQLTSLMIESEREELNRYFFKKEISELNSNNYLNRSFNEIVKISVEKEILAFLLFLEIYFLRITFMISIIIFISIFNYNLKKRIIEEQGDEGLYNNYQVLKHPFLSSAIVSIGLFQFFFPSPPFIFYYNLWVLSGIALTFVFNRFLSTYWMKFWYVVFLFFILVGSLNMILIFSSFEKYAILLLSIIGLTYGMIILFKKKFNELKERKIVYFIYFLCLMQLLSIFFFIQGNLNLSKALLVSGYIGSVLGVIMIWTVRLINQMLVLASNTYNKPDKKLFFINFDKIGEKVPNIFYIFLVIGWLSLVGKNFYNFSNISTYLSDFLNTPRVLGSYTFTINSILVFLTILAVSFLLSRILSFFGSDPEIQQANQKKRKQVSLGSWLLLVQIFVISLGLFLAIAASGVPLDKITIVLGALGVGIGLGLQGLFNNLVSGVIIAFENPVKVGDLIEINGKAGIMKSIGFRSSVVNMFEGSSIIIPNGELLSNQMVNWTMGKGKKLSFLVGVEYGTNLEKAVGLIKDLISKDKRILDYPVARVLPHEFADNHINLQVTFWCHNYFELPFLKGDIIMQIDETFKKEGVVIAFPQLDVHIKSGSDQLKPFDKNPHRDV</sequence>
<dbReference type="PANTHER" id="PTHR30347:SF1">
    <property type="entry name" value="MECHANOSENSITIVE CHANNEL MSCK"/>
    <property type="match status" value="1"/>
</dbReference>
<feature type="domain" description="Mechanosensitive ion channel MscS C-terminal" evidence="9">
    <location>
        <begin position="734"/>
        <end position="813"/>
    </location>
</feature>
<dbReference type="Proteomes" id="UP000199403">
    <property type="component" value="Unassembled WGS sequence"/>
</dbReference>
<dbReference type="InterPro" id="IPR006685">
    <property type="entry name" value="MscS_channel_2nd"/>
</dbReference>
<dbReference type="InterPro" id="IPR011066">
    <property type="entry name" value="MscS_channel_C_sf"/>
</dbReference>
<feature type="domain" description="Mechanosensitive ion channel MscS" evidence="8">
    <location>
        <begin position="659"/>
        <end position="724"/>
    </location>
</feature>
<evidence type="ECO:0000256" key="3">
    <source>
        <dbReference type="ARBA" id="ARBA00022475"/>
    </source>
</evidence>
<dbReference type="Gene3D" id="2.30.30.60">
    <property type="match status" value="1"/>
</dbReference>
<dbReference type="SUPFAM" id="SSF82689">
    <property type="entry name" value="Mechanosensitive channel protein MscS (YggB), C-terminal domain"/>
    <property type="match status" value="1"/>
</dbReference>
<feature type="transmembrane region" description="Helical" evidence="7">
    <location>
        <begin position="641"/>
        <end position="660"/>
    </location>
</feature>
<name>A0A1H6WW60_9BACT</name>
<dbReference type="SUPFAM" id="SSF82861">
    <property type="entry name" value="Mechanosensitive channel protein MscS (YggB), transmembrane region"/>
    <property type="match status" value="1"/>
</dbReference>
<comment type="similarity">
    <text evidence="2">Belongs to the MscS (TC 1.A.23) family.</text>
</comment>
<proteinExistence type="inferred from homology"/>
<evidence type="ECO:0000256" key="7">
    <source>
        <dbReference type="SAM" id="Phobius"/>
    </source>
</evidence>
<feature type="transmembrane region" description="Helical" evidence="7">
    <location>
        <begin position="442"/>
        <end position="461"/>
    </location>
</feature>
<dbReference type="Pfam" id="PF21082">
    <property type="entry name" value="MS_channel_3rd"/>
    <property type="match status" value="1"/>
</dbReference>
<evidence type="ECO:0000313" key="11">
    <source>
        <dbReference type="Proteomes" id="UP000199403"/>
    </source>
</evidence>
<organism evidence="10 11">
    <name type="scientific">Cyclobacterium xiamenense</name>
    <dbReference type="NCBI Taxonomy" id="1297121"/>
    <lineage>
        <taxon>Bacteria</taxon>
        <taxon>Pseudomonadati</taxon>
        <taxon>Bacteroidota</taxon>
        <taxon>Cytophagia</taxon>
        <taxon>Cytophagales</taxon>
        <taxon>Cyclobacteriaceae</taxon>
        <taxon>Cyclobacterium</taxon>
    </lineage>
</organism>
<dbReference type="InterPro" id="IPR049278">
    <property type="entry name" value="MS_channel_C"/>
</dbReference>
<evidence type="ECO:0000259" key="8">
    <source>
        <dbReference type="Pfam" id="PF00924"/>
    </source>
</evidence>
<dbReference type="InterPro" id="IPR052702">
    <property type="entry name" value="MscS-like_channel"/>
</dbReference>
<gene>
    <name evidence="10" type="ORF">SAMN05192553_102941</name>
</gene>
<dbReference type="InterPro" id="IPR023408">
    <property type="entry name" value="MscS_beta-dom_sf"/>
</dbReference>
<evidence type="ECO:0000313" key="10">
    <source>
        <dbReference type="EMBL" id="SEJ21093.1"/>
    </source>
</evidence>
<dbReference type="Gene3D" id="1.10.287.1260">
    <property type="match status" value="1"/>
</dbReference>
<keyword evidence="3" id="KW-1003">Cell membrane</keyword>
<feature type="transmembrane region" description="Helical" evidence="7">
    <location>
        <begin position="614"/>
        <end position="635"/>
    </location>
</feature>
<dbReference type="Pfam" id="PF00924">
    <property type="entry name" value="MS_channel_2nd"/>
    <property type="match status" value="1"/>
</dbReference>
<evidence type="ECO:0000256" key="4">
    <source>
        <dbReference type="ARBA" id="ARBA00022692"/>
    </source>
</evidence>
<feature type="transmembrane region" description="Helical" evidence="7">
    <location>
        <begin position="358"/>
        <end position="379"/>
    </location>
</feature>
<keyword evidence="4 7" id="KW-0812">Transmembrane</keyword>
<dbReference type="SUPFAM" id="SSF50182">
    <property type="entry name" value="Sm-like ribonucleoproteins"/>
    <property type="match status" value="1"/>
</dbReference>
<feature type="transmembrane region" description="Helical" evidence="7">
    <location>
        <begin position="282"/>
        <end position="311"/>
    </location>
</feature>
<dbReference type="STRING" id="1416801.SAMN05192553_102941"/>
<feature type="transmembrane region" description="Helical" evidence="7">
    <location>
        <begin position="525"/>
        <end position="543"/>
    </location>
</feature>
<dbReference type="InterPro" id="IPR010920">
    <property type="entry name" value="LSM_dom_sf"/>
</dbReference>
<keyword evidence="11" id="KW-1185">Reference proteome</keyword>
<accession>A0A1H6WW60</accession>
<feature type="transmembrane region" description="Helical" evidence="7">
    <location>
        <begin position="412"/>
        <end position="430"/>
    </location>
</feature>
<dbReference type="InterPro" id="IPR011014">
    <property type="entry name" value="MscS_channel_TM-2"/>
</dbReference>
<evidence type="ECO:0000256" key="1">
    <source>
        <dbReference type="ARBA" id="ARBA00004651"/>
    </source>
</evidence>
<feature type="transmembrane region" description="Helical" evidence="7">
    <location>
        <begin position="563"/>
        <end position="585"/>
    </location>
</feature>
<dbReference type="AlphaFoldDB" id="A0A1H6WW60"/>
<evidence type="ECO:0000259" key="9">
    <source>
        <dbReference type="Pfam" id="PF21082"/>
    </source>
</evidence>
<dbReference type="RefSeq" id="WP_177179600.1">
    <property type="nucleotide sequence ID" value="NZ_FNZH01000002.1"/>
</dbReference>
<dbReference type="Gene3D" id="3.30.70.100">
    <property type="match status" value="1"/>
</dbReference>
<dbReference type="EMBL" id="FNZH01000002">
    <property type="protein sequence ID" value="SEJ21093.1"/>
    <property type="molecule type" value="Genomic_DNA"/>
</dbReference>